<gene>
    <name evidence="2" type="ORF">KP509_10G065200</name>
</gene>
<protein>
    <submittedName>
        <fullName evidence="2">Uncharacterized protein</fullName>
    </submittedName>
</protein>
<sequence length="656" mass="74935">MPLFGYASLLSNALRLPQTLFRRPSPQTLSSFPLGSHGGHSDRSSVLMSGEAPGNEDDDQMVWFLRKILDDMHAKVQEASEGEELRNLLHEVAHIRLDMRVHMETQKFMAELIVMEAKLLDAHVSKPFVTVMSELLEEYMRIESSMGDDRNSGFKSMMTAFRKMHQILAEVGDSKLAGDALSAEGIVLKDHRSHGRSIQDRKRLVDSESKSSSAIRDVLEAEIIEIRRCYEQRLEERTFALRNECQQHLDGAAAQFRELEQLLAEKTYAIEQYKGQLERSITLWRESSDRCSSLQKRAETAESALQQYSLVDTALYTNEASPSLLQSRANAVKRAIQCCAGIVARISQQDSLAVAYPLHIVSCSAESCVEEPKLMRYRKLGMQAVLCQCLFEGFESSTFNIGESTFERPKNLKQKRLQAYNKYVDEDPDSLAERNSEFRTFLHEKWELLLQKLTDILSHEEPKLMRYRKLGMQAVLCQCLFEGFESSTFNIGESTFERPKNLKQKRLQAYNKYVDEDPDSLAERNSEFRTFLHEKWELLLQKLTDILSHEEPRNVRDRLQAENTNLTGSFGRLAMSVWLLHLVAFACEPSSAEMFRVSPKSSFDEEYMKEHEDIQTADHANNTHPEARIVACMTVPGFTVRSSIVKADVCCAHSLI</sequence>
<reference evidence="2" key="1">
    <citation type="submission" date="2021-08" db="EMBL/GenBank/DDBJ databases">
        <title>WGS assembly of Ceratopteris richardii.</title>
        <authorList>
            <person name="Marchant D.B."/>
            <person name="Chen G."/>
            <person name="Jenkins J."/>
            <person name="Shu S."/>
            <person name="Leebens-Mack J."/>
            <person name="Grimwood J."/>
            <person name="Schmutz J."/>
            <person name="Soltis P."/>
            <person name="Soltis D."/>
            <person name="Chen Z.-H."/>
        </authorList>
    </citation>
    <scope>NUCLEOTIDE SEQUENCE</scope>
    <source>
        <strain evidence="2">Whitten #5841</strain>
        <tissue evidence="2">Leaf</tissue>
    </source>
</reference>
<dbReference type="AlphaFoldDB" id="A0A8T2TZS0"/>
<dbReference type="InterPro" id="IPR040225">
    <property type="entry name" value="GIL1-like"/>
</dbReference>
<comment type="caution">
    <text evidence="2">The sequence shown here is derived from an EMBL/GenBank/DDBJ whole genome shotgun (WGS) entry which is preliminary data.</text>
</comment>
<evidence type="ECO:0000313" key="2">
    <source>
        <dbReference type="EMBL" id="KAH7427878.1"/>
    </source>
</evidence>
<dbReference type="OrthoDB" id="1915848at2759"/>
<feature type="region of interest" description="Disordered" evidence="1">
    <location>
        <begin position="27"/>
        <end position="54"/>
    </location>
</feature>
<dbReference type="GO" id="GO:0009639">
    <property type="term" value="P:response to red or far red light"/>
    <property type="evidence" value="ECO:0007669"/>
    <property type="project" value="InterPro"/>
</dbReference>
<dbReference type="EMBL" id="CM035415">
    <property type="protein sequence ID" value="KAH7427878.1"/>
    <property type="molecule type" value="Genomic_DNA"/>
</dbReference>
<dbReference type="GO" id="GO:0009959">
    <property type="term" value="P:negative gravitropism"/>
    <property type="evidence" value="ECO:0007669"/>
    <property type="project" value="InterPro"/>
</dbReference>
<proteinExistence type="predicted"/>
<evidence type="ECO:0000313" key="3">
    <source>
        <dbReference type="Proteomes" id="UP000825935"/>
    </source>
</evidence>
<name>A0A8T2TZS0_CERRI</name>
<accession>A0A8T2TZS0</accession>
<organism evidence="2 3">
    <name type="scientific">Ceratopteris richardii</name>
    <name type="common">Triangle waterfern</name>
    <dbReference type="NCBI Taxonomy" id="49495"/>
    <lineage>
        <taxon>Eukaryota</taxon>
        <taxon>Viridiplantae</taxon>
        <taxon>Streptophyta</taxon>
        <taxon>Embryophyta</taxon>
        <taxon>Tracheophyta</taxon>
        <taxon>Polypodiopsida</taxon>
        <taxon>Polypodiidae</taxon>
        <taxon>Polypodiales</taxon>
        <taxon>Pteridineae</taxon>
        <taxon>Pteridaceae</taxon>
        <taxon>Parkerioideae</taxon>
        <taxon>Ceratopteris</taxon>
    </lineage>
</organism>
<evidence type="ECO:0000256" key="1">
    <source>
        <dbReference type="SAM" id="MobiDB-lite"/>
    </source>
</evidence>
<keyword evidence="3" id="KW-1185">Reference proteome</keyword>
<dbReference type="Proteomes" id="UP000825935">
    <property type="component" value="Chromosome 10"/>
</dbReference>
<dbReference type="PANTHER" id="PTHR31161">
    <property type="entry name" value="PROTEIN GRAVITROPIC IN THE LIGHT 1"/>
    <property type="match status" value="1"/>
</dbReference>